<gene>
    <name evidence="2" type="ORF">BDV98DRAFT_605683</name>
</gene>
<keyword evidence="3" id="KW-1185">Reference proteome</keyword>
<sequence>MSAIADDRAALASEYMRIAAITIFGFEYIQTLTSEFRIYRAQRSWKLTTGCQLFILVRYLGLAALITATYGFFSEGWSSDACAHYQHVAPLFKVFSAIANQAVFFWRTYAISGRKRWVLYTLIGVGLLTIGLQLFANSVTNPLVTPSVNPLPSASSDQLLIMSFWNQGGCIAAARPGLRVAFVFYLAAIMYDFLVLGLSWYHLAGTAGVTYASMFAFAQRLLGEGIIYVLIATLMNAINLVFFNLQDANTSIQGMFASLGIAVTAIASQRIILNLLDPKTGHFSSNNQHGSSYEFNNPNRGVSLRPTNMNRTMSSGRELGATSQMDVQIHVAVDVERDGDGMSVKKGSGPFR</sequence>
<evidence type="ECO:0000313" key="2">
    <source>
        <dbReference type="EMBL" id="TFK99866.1"/>
    </source>
</evidence>
<feature type="transmembrane region" description="Helical" evidence="1">
    <location>
        <begin position="53"/>
        <end position="73"/>
    </location>
</feature>
<accession>A0A5C3QE85</accession>
<evidence type="ECO:0000256" key="1">
    <source>
        <dbReference type="SAM" id="Phobius"/>
    </source>
</evidence>
<organism evidence="2 3">
    <name type="scientific">Pterulicium gracile</name>
    <dbReference type="NCBI Taxonomy" id="1884261"/>
    <lineage>
        <taxon>Eukaryota</taxon>
        <taxon>Fungi</taxon>
        <taxon>Dikarya</taxon>
        <taxon>Basidiomycota</taxon>
        <taxon>Agaricomycotina</taxon>
        <taxon>Agaricomycetes</taxon>
        <taxon>Agaricomycetidae</taxon>
        <taxon>Agaricales</taxon>
        <taxon>Pleurotineae</taxon>
        <taxon>Pterulaceae</taxon>
        <taxon>Pterulicium</taxon>
    </lineage>
</organism>
<keyword evidence="1" id="KW-0472">Membrane</keyword>
<dbReference type="OrthoDB" id="3346251at2759"/>
<feature type="transmembrane region" description="Helical" evidence="1">
    <location>
        <begin position="117"/>
        <end position="136"/>
    </location>
</feature>
<dbReference type="AlphaFoldDB" id="A0A5C3QE85"/>
<evidence type="ECO:0000313" key="3">
    <source>
        <dbReference type="Proteomes" id="UP000305067"/>
    </source>
</evidence>
<feature type="transmembrane region" description="Helical" evidence="1">
    <location>
        <begin position="15"/>
        <end position="32"/>
    </location>
</feature>
<dbReference type="EMBL" id="ML178831">
    <property type="protein sequence ID" value="TFK99866.1"/>
    <property type="molecule type" value="Genomic_DNA"/>
</dbReference>
<name>A0A5C3QE85_9AGAR</name>
<proteinExistence type="predicted"/>
<protein>
    <submittedName>
        <fullName evidence="2">Uncharacterized protein</fullName>
    </submittedName>
</protein>
<feature type="transmembrane region" description="Helical" evidence="1">
    <location>
        <begin position="182"/>
        <end position="204"/>
    </location>
</feature>
<dbReference type="Proteomes" id="UP000305067">
    <property type="component" value="Unassembled WGS sequence"/>
</dbReference>
<feature type="transmembrane region" description="Helical" evidence="1">
    <location>
        <begin position="225"/>
        <end position="243"/>
    </location>
</feature>
<feature type="transmembrane region" description="Helical" evidence="1">
    <location>
        <begin position="255"/>
        <end position="276"/>
    </location>
</feature>
<reference evidence="2 3" key="1">
    <citation type="journal article" date="2019" name="Nat. Ecol. Evol.">
        <title>Megaphylogeny resolves global patterns of mushroom evolution.</title>
        <authorList>
            <person name="Varga T."/>
            <person name="Krizsan K."/>
            <person name="Foldi C."/>
            <person name="Dima B."/>
            <person name="Sanchez-Garcia M."/>
            <person name="Sanchez-Ramirez S."/>
            <person name="Szollosi G.J."/>
            <person name="Szarkandi J.G."/>
            <person name="Papp V."/>
            <person name="Albert L."/>
            <person name="Andreopoulos W."/>
            <person name="Angelini C."/>
            <person name="Antonin V."/>
            <person name="Barry K.W."/>
            <person name="Bougher N.L."/>
            <person name="Buchanan P."/>
            <person name="Buyck B."/>
            <person name="Bense V."/>
            <person name="Catcheside P."/>
            <person name="Chovatia M."/>
            <person name="Cooper J."/>
            <person name="Damon W."/>
            <person name="Desjardin D."/>
            <person name="Finy P."/>
            <person name="Geml J."/>
            <person name="Haridas S."/>
            <person name="Hughes K."/>
            <person name="Justo A."/>
            <person name="Karasinski D."/>
            <person name="Kautmanova I."/>
            <person name="Kiss B."/>
            <person name="Kocsube S."/>
            <person name="Kotiranta H."/>
            <person name="LaButti K.M."/>
            <person name="Lechner B.E."/>
            <person name="Liimatainen K."/>
            <person name="Lipzen A."/>
            <person name="Lukacs Z."/>
            <person name="Mihaltcheva S."/>
            <person name="Morgado L.N."/>
            <person name="Niskanen T."/>
            <person name="Noordeloos M.E."/>
            <person name="Ohm R.A."/>
            <person name="Ortiz-Santana B."/>
            <person name="Ovrebo C."/>
            <person name="Racz N."/>
            <person name="Riley R."/>
            <person name="Savchenko A."/>
            <person name="Shiryaev A."/>
            <person name="Soop K."/>
            <person name="Spirin V."/>
            <person name="Szebenyi C."/>
            <person name="Tomsovsky M."/>
            <person name="Tulloss R.E."/>
            <person name="Uehling J."/>
            <person name="Grigoriev I.V."/>
            <person name="Vagvolgyi C."/>
            <person name="Papp T."/>
            <person name="Martin F.M."/>
            <person name="Miettinen O."/>
            <person name="Hibbett D.S."/>
            <person name="Nagy L.G."/>
        </authorList>
    </citation>
    <scope>NUCLEOTIDE SEQUENCE [LARGE SCALE GENOMIC DNA]</scope>
    <source>
        <strain evidence="2 3">CBS 309.79</strain>
    </source>
</reference>
<feature type="transmembrane region" description="Helical" evidence="1">
    <location>
        <begin position="85"/>
        <end position="105"/>
    </location>
</feature>
<keyword evidence="1" id="KW-1133">Transmembrane helix</keyword>
<keyword evidence="1" id="KW-0812">Transmembrane</keyword>